<dbReference type="Proteomes" id="UP001165205">
    <property type="component" value="Unassembled WGS sequence"/>
</dbReference>
<reference evidence="2" key="1">
    <citation type="submission" date="2023-04" db="EMBL/GenBank/DDBJ databases">
        <title>Aspergillus oryzae NBRC 4228.</title>
        <authorList>
            <person name="Ichikawa N."/>
            <person name="Sato H."/>
            <person name="Tonouchi N."/>
        </authorList>
    </citation>
    <scope>NUCLEOTIDE SEQUENCE</scope>
    <source>
        <strain evidence="2">NBRC 4228</strain>
    </source>
</reference>
<dbReference type="AlphaFoldDB" id="A0AAN4Y8I3"/>
<feature type="region of interest" description="Disordered" evidence="1">
    <location>
        <begin position="1"/>
        <end position="126"/>
    </location>
</feature>
<evidence type="ECO:0000313" key="3">
    <source>
        <dbReference type="Proteomes" id="UP001165205"/>
    </source>
</evidence>
<comment type="caution">
    <text evidence="2">The sequence shown here is derived from an EMBL/GenBank/DDBJ whole genome shotgun (WGS) entry which is preliminary data.</text>
</comment>
<gene>
    <name evidence="2" type="ORF">Aory04_000051500</name>
</gene>
<protein>
    <submittedName>
        <fullName evidence="2">Unnamed protein product</fullName>
    </submittedName>
</protein>
<evidence type="ECO:0000313" key="2">
    <source>
        <dbReference type="EMBL" id="GMG22976.1"/>
    </source>
</evidence>
<sequence length="152" mass="16583">MNPPSSVGIGLAHPLNFGWSREESNTNDMKLEMKQKYKEHSSDAVVDRSALSPSARTTRSPLSVEARRAVRARSPAFTVLSGLSTSSVSSARSPTARAFPSVSTPPRSSSPSSTSTRTVSRSWSASERAVRLPRPSLLRGFCPGFKFMLQWR</sequence>
<accession>A0AAN4Y8I3</accession>
<feature type="compositionally biased region" description="Polar residues" evidence="1">
    <location>
        <begin position="51"/>
        <end position="61"/>
    </location>
</feature>
<name>A0AAN4Y8I3_ASPOZ</name>
<feature type="compositionally biased region" description="Low complexity" evidence="1">
    <location>
        <begin position="72"/>
        <end position="122"/>
    </location>
</feature>
<proteinExistence type="predicted"/>
<organism evidence="2 3">
    <name type="scientific">Aspergillus oryzae</name>
    <name type="common">Yellow koji mold</name>
    <dbReference type="NCBI Taxonomy" id="5062"/>
    <lineage>
        <taxon>Eukaryota</taxon>
        <taxon>Fungi</taxon>
        <taxon>Dikarya</taxon>
        <taxon>Ascomycota</taxon>
        <taxon>Pezizomycotina</taxon>
        <taxon>Eurotiomycetes</taxon>
        <taxon>Eurotiomycetidae</taxon>
        <taxon>Eurotiales</taxon>
        <taxon>Aspergillaceae</taxon>
        <taxon>Aspergillus</taxon>
        <taxon>Aspergillus subgen. Circumdati</taxon>
    </lineage>
</organism>
<dbReference type="EMBL" id="BSYA01000003">
    <property type="protein sequence ID" value="GMG22976.1"/>
    <property type="molecule type" value="Genomic_DNA"/>
</dbReference>
<evidence type="ECO:0000256" key="1">
    <source>
        <dbReference type="SAM" id="MobiDB-lite"/>
    </source>
</evidence>
<feature type="compositionally biased region" description="Basic and acidic residues" evidence="1">
    <location>
        <begin position="20"/>
        <end position="46"/>
    </location>
</feature>